<dbReference type="InterPro" id="IPR001304">
    <property type="entry name" value="C-type_lectin-like"/>
</dbReference>
<dbReference type="OrthoDB" id="6434904at2759"/>
<feature type="domain" description="C-type lectin" evidence="1">
    <location>
        <begin position="30"/>
        <end position="145"/>
    </location>
</feature>
<dbReference type="Proteomes" id="UP000499080">
    <property type="component" value="Unassembled WGS sequence"/>
</dbReference>
<dbReference type="PROSITE" id="PS50041">
    <property type="entry name" value="C_TYPE_LECTIN_2"/>
    <property type="match status" value="1"/>
</dbReference>
<dbReference type="InterPro" id="IPR016186">
    <property type="entry name" value="C-type_lectin-like/link_sf"/>
</dbReference>
<keyword evidence="3" id="KW-1185">Reference proteome</keyword>
<accession>A0A4Y2KAP2</accession>
<dbReference type="Pfam" id="PF00059">
    <property type="entry name" value="Lectin_C"/>
    <property type="match status" value="1"/>
</dbReference>
<reference evidence="2 3" key="1">
    <citation type="journal article" date="2019" name="Sci. Rep.">
        <title>Orb-weaving spider Araneus ventricosus genome elucidates the spidroin gene catalogue.</title>
        <authorList>
            <person name="Kono N."/>
            <person name="Nakamura H."/>
            <person name="Ohtoshi R."/>
            <person name="Moran D.A.P."/>
            <person name="Shinohara A."/>
            <person name="Yoshida Y."/>
            <person name="Fujiwara M."/>
            <person name="Mori M."/>
            <person name="Tomita M."/>
            <person name="Arakawa K."/>
        </authorList>
    </citation>
    <scope>NUCLEOTIDE SEQUENCE [LARGE SCALE GENOMIC DNA]</scope>
</reference>
<dbReference type="InterPro" id="IPR016187">
    <property type="entry name" value="CTDL_fold"/>
</dbReference>
<dbReference type="EMBL" id="BGPR01004403">
    <property type="protein sequence ID" value="GBM99274.1"/>
    <property type="molecule type" value="Genomic_DNA"/>
</dbReference>
<dbReference type="Gene3D" id="3.10.100.10">
    <property type="entry name" value="Mannose-Binding Protein A, subunit A"/>
    <property type="match status" value="1"/>
</dbReference>
<organism evidence="2 3">
    <name type="scientific">Araneus ventricosus</name>
    <name type="common">Orbweaver spider</name>
    <name type="synonym">Epeira ventricosa</name>
    <dbReference type="NCBI Taxonomy" id="182803"/>
    <lineage>
        <taxon>Eukaryota</taxon>
        <taxon>Metazoa</taxon>
        <taxon>Ecdysozoa</taxon>
        <taxon>Arthropoda</taxon>
        <taxon>Chelicerata</taxon>
        <taxon>Arachnida</taxon>
        <taxon>Araneae</taxon>
        <taxon>Araneomorphae</taxon>
        <taxon>Entelegynae</taxon>
        <taxon>Araneoidea</taxon>
        <taxon>Araneidae</taxon>
        <taxon>Araneus</taxon>
    </lineage>
</organism>
<dbReference type="SUPFAM" id="SSF56436">
    <property type="entry name" value="C-type lectin-like"/>
    <property type="match status" value="1"/>
</dbReference>
<gene>
    <name evidence="2" type="ORF">AVEN_80606_1</name>
</gene>
<dbReference type="AlphaFoldDB" id="A0A4Y2KAP2"/>
<dbReference type="CDD" id="cd00037">
    <property type="entry name" value="CLECT"/>
    <property type="match status" value="1"/>
</dbReference>
<name>A0A4Y2KAP2_ARAVE</name>
<proteinExistence type="predicted"/>
<protein>
    <recommendedName>
        <fullName evidence="1">C-type lectin domain-containing protein</fullName>
    </recommendedName>
</protein>
<comment type="caution">
    <text evidence="2">The sequence shown here is derived from an EMBL/GenBank/DDBJ whole genome shotgun (WGS) entry which is preliminary data.</text>
</comment>
<evidence type="ECO:0000313" key="3">
    <source>
        <dbReference type="Proteomes" id="UP000499080"/>
    </source>
</evidence>
<evidence type="ECO:0000259" key="1">
    <source>
        <dbReference type="PROSITE" id="PS50041"/>
    </source>
</evidence>
<sequence>MPDCKDKPDKCQCHPSYTGYKDIANEQNKLQRNCLKTFSEKKSWDMATQTCVNEFSVLANYRLPNSFLQGFRNRGVGLIWIGIRKRLGFYTVRAPVEYVFKPWSSTEVAREWEAKEPIHECVAFNIYSASVVTRNCTTELEYVCENFGFPVYPVSKSLACPKEWLFFYQRKFGKSNCIKLFQTRGRNATATCLELGSQVADLRDFLDLYNHTIQLNISGTNFKYIT</sequence>
<evidence type="ECO:0000313" key="2">
    <source>
        <dbReference type="EMBL" id="GBM99274.1"/>
    </source>
</evidence>